<evidence type="ECO:0000313" key="11">
    <source>
        <dbReference type="Proteomes" id="UP000234530"/>
    </source>
</evidence>
<name>A0A2H5EYB4_9RHOB</name>
<comment type="similarity">
    <text evidence="2">Belongs to the PpiC/parvulin rotamase family.</text>
</comment>
<sequence length="267" mass="28733">MEMKTLLPPVTVNGVPIDPALIAAEAQNHPAPKGKPGFAWRAAARALAIRELLLQEARRRNLTAEPIELSPGKWETEEEALIRQLLAVALPAAPVDEAQLRAIYDARPDRFRAPALYEAAHILFAVTPESAAVREKAGMKAGRVLAELQKNPRRFAELAAEHSACSSKTSGGMLGQLSSGDTVPEFEAAMTRMAEGEMTLVESRYGVHILRLDARAEGAILPFDSVLPHLREAQEKAAWTRASRDFVAGLVAGAKVDGIDLKAPLGA</sequence>
<dbReference type="OrthoDB" id="196786at2"/>
<dbReference type="RefSeq" id="WP_101752302.1">
    <property type="nucleotide sequence ID" value="NZ_CP025430.1"/>
</dbReference>
<dbReference type="PROSITE" id="PS01096">
    <property type="entry name" value="PPIC_PPIASE_1"/>
    <property type="match status" value="1"/>
</dbReference>
<dbReference type="KEGG" id="pzh:CX676_08920"/>
<evidence type="ECO:0000259" key="9">
    <source>
        <dbReference type="PROSITE" id="PS50198"/>
    </source>
</evidence>
<dbReference type="GO" id="GO:0003755">
    <property type="term" value="F:peptidyl-prolyl cis-trans isomerase activity"/>
    <property type="evidence" value="ECO:0007669"/>
    <property type="project" value="UniProtKB-KW"/>
</dbReference>
<evidence type="ECO:0000256" key="2">
    <source>
        <dbReference type="ARBA" id="ARBA00007656"/>
    </source>
</evidence>
<dbReference type="SUPFAM" id="SSF54534">
    <property type="entry name" value="FKBP-like"/>
    <property type="match status" value="1"/>
</dbReference>
<evidence type="ECO:0000256" key="5">
    <source>
        <dbReference type="ARBA" id="ARBA00023110"/>
    </source>
</evidence>
<protein>
    <recommendedName>
        <fullName evidence="4">Parvulin-like PPIase</fullName>
        <ecNumber evidence="3">5.2.1.8</ecNumber>
    </recommendedName>
    <alternativeName>
        <fullName evidence="6">Peptidyl-prolyl cis-trans isomerase plp</fullName>
    </alternativeName>
    <alternativeName>
        <fullName evidence="7">Rotamase plp</fullName>
    </alternativeName>
</protein>
<comment type="catalytic activity">
    <reaction evidence="1">
        <text>[protein]-peptidylproline (omega=180) = [protein]-peptidylproline (omega=0)</text>
        <dbReference type="Rhea" id="RHEA:16237"/>
        <dbReference type="Rhea" id="RHEA-COMP:10747"/>
        <dbReference type="Rhea" id="RHEA-COMP:10748"/>
        <dbReference type="ChEBI" id="CHEBI:83833"/>
        <dbReference type="ChEBI" id="CHEBI:83834"/>
        <dbReference type="EC" id="5.2.1.8"/>
    </reaction>
</comment>
<dbReference type="InterPro" id="IPR023058">
    <property type="entry name" value="PPIase_PpiC_CS"/>
</dbReference>
<dbReference type="EMBL" id="CP025430">
    <property type="protein sequence ID" value="AUH64264.1"/>
    <property type="molecule type" value="Genomic_DNA"/>
</dbReference>
<feature type="domain" description="PpiC" evidence="9">
    <location>
        <begin position="114"/>
        <end position="214"/>
    </location>
</feature>
<keyword evidence="5 8" id="KW-0697">Rotamase</keyword>
<evidence type="ECO:0000256" key="6">
    <source>
        <dbReference type="ARBA" id="ARBA00030642"/>
    </source>
</evidence>
<dbReference type="EC" id="5.2.1.8" evidence="3"/>
<dbReference type="PROSITE" id="PS50198">
    <property type="entry name" value="PPIC_PPIASE_2"/>
    <property type="match status" value="1"/>
</dbReference>
<dbReference type="PANTHER" id="PTHR47245:SF2">
    <property type="entry name" value="PEPTIDYL-PROLYL CIS-TRANS ISOMERASE HP_0175-RELATED"/>
    <property type="match status" value="1"/>
</dbReference>
<dbReference type="InterPro" id="IPR046357">
    <property type="entry name" value="PPIase_dom_sf"/>
</dbReference>
<organism evidence="10 11">
    <name type="scientific">Paracoccus zhejiangensis</name>
    <dbReference type="NCBI Taxonomy" id="1077935"/>
    <lineage>
        <taxon>Bacteria</taxon>
        <taxon>Pseudomonadati</taxon>
        <taxon>Pseudomonadota</taxon>
        <taxon>Alphaproteobacteria</taxon>
        <taxon>Rhodobacterales</taxon>
        <taxon>Paracoccaceae</taxon>
        <taxon>Paracoccus</taxon>
    </lineage>
</organism>
<dbReference type="InterPro" id="IPR027304">
    <property type="entry name" value="Trigger_fact/SurA_dom_sf"/>
</dbReference>
<dbReference type="Gene3D" id="3.10.50.40">
    <property type="match status" value="1"/>
</dbReference>
<dbReference type="AlphaFoldDB" id="A0A2H5EYB4"/>
<dbReference type="SUPFAM" id="SSF109998">
    <property type="entry name" value="Triger factor/SurA peptide-binding domain-like"/>
    <property type="match status" value="1"/>
</dbReference>
<accession>A0A2H5EYB4</accession>
<reference evidence="10 11" key="1">
    <citation type="journal article" date="2013" name="Antonie Van Leeuwenhoek">
        <title>Paracoccus zhejiangensis sp. nov., isolated from activated sludge in wastewater-treatment system.</title>
        <authorList>
            <person name="Wu Z.G."/>
            <person name="Zhang D.F."/>
            <person name="Liu Y.L."/>
            <person name="Wang F."/>
            <person name="Jiang X."/>
            <person name="Li C."/>
            <person name="Li S.P."/>
            <person name="Hong Q."/>
            <person name="Li W.J."/>
        </authorList>
    </citation>
    <scope>NUCLEOTIDE SEQUENCE [LARGE SCALE GENOMIC DNA]</scope>
    <source>
        <strain evidence="10 11">J6</strain>
    </source>
</reference>
<keyword evidence="11" id="KW-1185">Reference proteome</keyword>
<dbReference type="InterPro" id="IPR050245">
    <property type="entry name" value="PrsA_foldase"/>
</dbReference>
<evidence type="ECO:0000256" key="7">
    <source>
        <dbReference type="ARBA" id="ARBA00031484"/>
    </source>
</evidence>
<dbReference type="InterPro" id="IPR000297">
    <property type="entry name" value="PPIase_PpiC"/>
</dbReference>
<proteinExistence type="inferred from homology"/>
<dbReference type="Pfam" id="PF00639">
    <property type="entry name" value="Rotamase"/>
    <property type="match status" value="1"/>
</dbReference>
<evidence type="ECO:0000256" key="3">
    <source>
        <dbReference type="ARBA" id="ARBA00013194"/>
    </source>
</evidence>
<evidence type="ECO:0000256" key="4">
    <source>
        <dbReference type="ARBA" id="ARBA00018370"/>
    </source>
</evidence>
<evidence type="ECO:0000313" key="10">
    <source>
        <dbReference type="EMBL" id="AUH64264.1"/>
    </source>
</evidence>
<dbReference type="Proteomes" id="UP000234530">
    <property type="component" value="Chromosome"/>
</dbReference>
<evidence type="ECO:0000256" key="1">
    <source>
        <dbReference type="ARBA" id="ARBA00000971"/>
    </source>
</evidence>
<dbReference type="PANTHER" id="PTHR47245">
    <property type="entry name" value="PEPTIDYLPROLYL ISOMERASE"/>
    <property type="match status" value="1"/>
</dbReference>
<gene>
    <name evidence="10" type="ORF">CX676_08920</name>
</gene>
<keyword evidence="8" id="KW-0413">Isomerase</keyword>
<evidence type="ECO:0000256" key="8">
    <source>
        <dbReference type="PROSITE-ProRule" id="PRU00278"/>
    </source>
</evidence>